<evidence type="ECO:0000256" key="5">
    <source>
        <dbReference type="ARBA" id="ARBA00023136"/>
    </source>
</evidence>
<dbReference type="InterPro" id="IPR050367">
    <property type="entry name" value="APC_superfamily"/>
</dbReference>
<dbReference type="AlphaFoldDB" id="A0A7H8T0X5"/>
<gene>
    <name evidence="8" type="ORF">HUT05_07135</name>
</gene>
<keyword evidence="3 7" id="KW-0812">Transmembrane</keyword>
<feature type="transmembrane region" description="Helical" evidence="7">
    <location>
        <begin position="452"/>
        <end position="474"/>
    </location>
</feature>
<keyword evidence="5 7" id="KW-0472">Membrane</keyword>
<dbReference type="EMBL" id="CP056041">
    <property type="protein sequence ID" value="QKZ17159.1"/>
    <property type="molecule type" value="Genomic_DNA"/>
</dbReference>
<proteinExistence type="predicted"/>
<protein>
    <submittedName>
        <fullName evidence="8">APC family permease</fullName>
    </submittedName>
</protein>
<dbReference type="InterPro" id="IPR002293">
    <property type="entry name" value="AA/rel_permease1"/>
</dbReference>
<feature type="transmembrane region" description="Helical" evidence="7">
    <location>
        <begin position="149"/>
        <end position="166"/>
    </location>
</feature>
<feature type="transmembrane region" description="Helical" evidence="7">
    <location>
        <begin position="307"/>
        <end position="332"/>
    </location>
</feature>
<feature type="transmembrane region" description="Helical" evidence="7">
    <location>
        <begin position="178"/>
        <end position="200"/>
    </location>
</feature>
<evidence type="ECO:0000313" key="9">
    <source>
        <dbReference type="Proteomes" id="UP000509418"/>
    </source>
</evidence>
<dbReference type="PANTHER" id="PTHR42770">
    <property type="entry name" value="AMINO ACID TRANSPORTER-RELATED"/>
    <property type="match status" value="1"/>
</dbReference>
<feature type="transmembrane region" description="Helical" evidence="7">
    <location>
        <begin position="108"/>
        <end position="134"/>
    </location>
</feature>
<evidence type="ECO:0000256" key="4">
    <source>
        <dbReference type="ARBA" id="ARBA00022989"/>
    </source>
</evidence>
<feature type="transmembrane region" description="Helical" evidence="7">
    <location>
        <begin position="356"/>
        <end position="377"/>
    </location>
</feature>
<keyword evidence="9" id="KW-1185">Reference proteome</keyword>
<dbReference type="Pfam" id="PF13520">
    <property type="entry name" value="AA_permease_2"/>
    <property type="match status" value="1"/>
</dbReference>
<feature type="transmembrane region" description="Helical" evidence="7">
    <location>
        <begin position="251"/>
        <end position="272"/>
    </location>
</feature>
<comment type="subcellular location">
    <subcellularLocation>
        <location evidence="1">Cell membrane</location>
        <topology evidence="1">Multi-pass membrane protein</topology>
    </subcellularLocation>
</comment>
<feature type="transmembrane region" description="Helical" evidence="7">
    <location>
        <begin position="36"/>
        <end position="60"/>
    </location>
</feature>
<evidence type="ECO:0000256" key="3">
    <source>
        <dbReference type="ARBA" id="ARBA00022692"/>
    </source>
</evidence>
<dbReference type="Proteomes" id="UP000509418">
    <property type="component" value="Chromosome"/>
</dbReference>
<evidence type="ECO:0000256" key="1">
    <source>
        <dbReference type="ARBA" id="ARBA00004651"/>
    </source>
</evidence>
<keyword evidence="2" id="KW-1003">Cell membrane</keyword>
<evidence type="ECO:0000313" key="8">
    <source>
        <dbReference type="EMBL" id="QKZ17159.1"/>
    </source>
</evidence>
<feature type="transmembrane region" description="Helical" evidence="7">
    <location>
        <begin position="422"/>
        <end position="440"/>
    </location>
</feature>
<feature type="transmembrane region" description="Helical" evidence="7">
    <location>
        <begin position="383"/>
        <end position="410"/>
    </location>
</feature>
<accession>A0A7H8T0X5</accession>
<organism evidence="8 9">
    <name type="scientific">Streptomyces chartreusis</name>
    <dbReference type="NCBI Taxonomy" id="1969"/>
    <lineage>
        <taxon>Bacteria</taxon>
        <taxon>Bacillati</taxon>
        <taxon>Actinomycetota</taxon>
        <taxon>Actinomycetes</taxon>
        <taxon>Kitasatosporales</taxon>
        <taxon>Streptomycetaceae</taxon>
        <taxon>Streptomyces</taxon>
    </lineage>
</organism>
<feature type="transmembrane region" description="Helical" evidence="7">
    <location>
        <begin position="66"/>
        <end position="87"/>
    </location>
</feature>
<evidence type="ECO:0000256" key="2">
    <source>
        <dbReference type="ARBA" id="ARBA00022475"/>
    </source>
</evidence>
<keyword evidence="4 7" id="KW-1133">Transmembrane helix</keyword>
<dbReference type="RefSeq" id="WP_176574555.1">
    <property type="nucleotide sequence ID" value="NZ_CP056041.1"/>
</dbReference>
<name>A0A7H8T0X5_STRCX</name>
<dbReference type="GO" id="GO:0005886">
    <property type="term" value="C:plasma membrane"/>
    <property type="evidence" value="ECO:0007669"/>
    <property type="project" value="UniProtKB-SubCell"/>
</dbReference>
<dbReference type="PIRSF" id="PIRSF006060">
    <property type="entry name" value="AA_transporter"/>
    <property type="match status" value="1"/>
</dbReference>
<reference evidence="8 9" key="1">
    <citation type="submission" date="2020-06" db="EMBL/GenBank/DDBJ databases">
        <title>Genome mining for natural products.</title>
        <authorList>
            <person name="Zhang B."/>
            <person name="Shi J."/>
            <person name="Ge H."/>
        </authorList>
    </citation>
    <scope>NUCLEOTIDE SEQUENCE [LARGE SCALE GENOMIC DNA]</scope>
    <source>
        <strain evidence="8 9">NA02069</strain>
    </source>
</reference>
<dbReference type="GO" id="GO:0022857">
    <property type="term" value="F:transmembrane transporter activity"/>
    <property type="evidence" value="ECO:0007669"/>
    <property type="project" value="InterPro"/>
</dbReference>
<feature type="region of interest" description="Disordered" evidence="6">
    <location>
        <begin position="1"/>
        <end position="23"/>
    </location>
</feature>
<evidence type="ECO:0000256" key="6">
    <source>
        <dbReference type="SAM" id="MobiDB-lite"/>
    </source>
</evidence>
<feature type="transmembrane region" description="Helical" evidence="7">
    <location>
        <begin position="220"/>
        <end position="239"/>
    </location>
</feature>
<dbReference type="Gene3D" id="1.20.1740.10">
    <property type="entry name" value="Amino acid/polyamine transporter I"/>
    <property type="match status" value="1"/>
</dbReference>
<evidence type="ECO:0000256" key="7">
    <source>
        <dbReference type="SAM" id="Phobius"/>
    </source>
</evidence>
<sequence length="496" mass="51805">MNESTRSPEADEAVPHTGRSASSSDALRRSLGTWRLILLVIAAAAPMAAVIGIVPVSFALGNGAGVPLTFLAVTAVLALFAVGYSAMSRRVVSTGAFYSYVAQGLGGVPGLGAACVAVTSYTVFVAGALGYFAYFSQAAVAGLTGWNGSWIWFAAGGLLLIAVLGYRRIDLSSRVIAVLLAAEFVILLLLVVSIIAHIGWRAFPLDSFSFRAAGSGAPGIAVMLAFTCFIGFESAALYSEEAHDPKRSVSRVTYGSVAVIGGFYILTSWVTVGAVGSDHIAGVAAQPDGNLYFDLTTRYLGSWITDVMAVFLATSLFATTLSIHNVAGRYLFSLGRQRCLPRAVGRVHARHGSPHVSSFVVTVVTTVILIACVVSGVPPLVGLGTVAIGFGTVGVITLQCLASLAIVGYFRKIGEKVSWTTTAAPLLAFVGLGGAVLLAVSKFELLSGTRSAFVNSLPVLTVATFLIGGGYALWLRSRRPVLYRQMTELMTSEAPE</sequence>
<dbReference type="PANTHER" id="PTHR42770:SF16">
    <property type="entry name" value="AMINO ACID PERMEASE"/>
    <property type="match status" value="1"/>
</dbReference>